<dbReference type="HOGENOM" id="CLU_152251_0_0_1"/>
<sequence>MSKPGMREAMRARMLRVGCVWALVAREENCGLCSVCSRVSRDSSSDDDYVDDSFLTKDDVANAEEDMKSLKDEISDDDITKPDYSRVTATTNQKDAKGAATNEEGTIGSAGEKSEATYKKDADVGENELQMISILVCRVWK</sequence>
<evidence type="ECO:0000313" key="2">
    <source>
        <dbReference type="EMBL" id="EEY62550.1"/>
    </source>
</evidence>
<dbReference type="RefSeq" id="XP_002898792.1">
    <property type="nucleotide sequence ID" value="XM_002898746.1"/>
</dbReference>
<dbReference type="AlphaFoldDB" id="D0NPI8"/>
<dbReference type="InParanoid" id="D0NPI8"/>
<name>D0NPI8_PHYIT</name>
<dbReference type="EMBL" id="DS028151">
    <property type="protein sequence ID" value="EEY62550.1"/>
    <property type="molecule type" value="Genomic_DNA"/>
</dbReference>
<dbReference type="VEuPathDB" id="FungiDB:PITG_14293"/>
<protein>
    <submittedName>
        <fullName evidence="2">Uncharacterized protein</fullName>
    </submittedName>
</protein>
<evidence type="ECO:0000256" key="1">
    <source>
        <dbReference type="SAM" id="MobiDB-lite"/>
    </source>
</evidence>
<keyword evidence="3" id="KW-1185">Reference proteome</keyword>
<dbReference type="KEGG" id="pif:PITG_14293"/>
<feature type="region of interest" description="Disordered" evidence="1">
    <location>
        <begin position="88"/>
        <end position="113"/>
    </location>
</feature>
<gene>
    <name evidence="2" type="ORF">PITG_14293</name>
</gene>
<accession>D0NPI8</accession>
<reference evidence="3" key="1">
    <citation type="journal article" date="2009" name="Nature">
        <title>Genome sequence and analysis of the Irish potato famine pathogen Phytophthora infestans.</title>
        <authorList>
            <consortium name="The Broad Institute Genome Sequencing Platform"/>
            <person name="Haas B.J."/>
            <person name="Kamoun S."/>
            <person name="Zody M.C."/>
            <person name="Jiang R.H."/>
            <person name="Handsaker R.E."/>
            <person name="Cano L.M."/>
            <person name="Grabherr M."/>
            <person name="Kodira C.D."/>
            <person name="Raffaele S."/>
            <person name="Torto-Alalibo T."/>
            <person name="Bozkurt T.O."/>
            <person name="Ah-Fong A.M."/>
            <person name="Alvarado L."/>
            <person name="Anderson V.L."/>
            <person name="Armstrong M.R."/>
            <person name="Avrova A."/>
            <person name="Baxter L."/>
            <person name="Beynon J."/>
            <person name="Boevink P.C."/>
            <person name="Bollmann S.R."/>
            <person name="Bos J.I."/>
            <person name="Bulone V."/>
            <person name="Cai G."/>
            <person name="Cakir C."/>
            <person name="Carrington J.C."/>
            <person name="Chawner M."/>
            <person name="Conti L."/>
            <person name="Costanzo S."/>
            <person name="Ewan R."/>
            <person name="Fahlgren N."/>
            <person name="Fischbach M.A."/>
            <person name="Fugelstad J."/>
            <person name="Gilroy E.M."/>
            <person name="Gnerre S."/>
            <person name="Green P.J."/>
            <person name="Grenville-Briggs L.J."/>
            <person name="Griffith J."/>
            <person name="Grunwald N.J."/>
            <person name="Horn K."/>
            <person name="Horner N.R."/>
            <person name="Hu C.H."/>
            <person name="Huitema E."/>
            <person name="Jeong D.H."/>
            <person name="Jones A.M."/>
            <person name="Jones J.D."/>
            <person name="Jones R.W."/>
            <person name="Karlsson E.K."/>
            <person name="Kunjeti S.G."/>
            <person name="Lamour K."/>
            <person name="Liu Z."/>
            <person name="Ma L."/>
            <person name="Maclean D."/>
            <person name="Chibucos M.C."/>
            <person name="McDonald H."/>
            <person name="McWalters J."/>
            <person name="Meijer H.J."/>
            <person name="Morgan W."/>
            <person name="Morris P.F."/>
            <person name="Munro C.A."/>
            <person name="O'Neill K."/>
            <person name="Ospina-Giraldo M."/>
            <person name="Pinzon A."/>
            <person name="Pritchard L."/>
            <person name="Ramsahoye B."/>
            <person name="Ren Q."/>
            <person name="Restrepo S."/>
            <person name="Roy S."/>
            <person name="Sadanandom A."/>
            <person name="Savidor A."/>
            <person name="Schornack S."/>
            <person name="Schwartz D.C."/>
            <person name="Schumann U.D."/>
            <person name="Schwessinger B."/>
            <person name="Seyer L."/>
            <person name="Sharpe T."/>
            <person name="Silvar C."/>
            <person name="Song J."/>
            <person name="Studholme D.J."/>
            <person name="Sykes S."/>
            <person name="Thines M."/>
            <person name="van de Vondervoort P.J."/>
            <person name="Phuntumart V."/>
            <person name="Wawra S."/>
            <person name="Weide R."/>
            <person name="Win J."/>
            <person name="Young C."/>
            <person name="Zhou S."/>
            <person name="Fry W."/>
            <person name="Meyers B.C."/>
            <person name="van West P."/>
            <person name="Ristaino J."/>
            <person name="Govers F."/>
            <person name="Birch P.R."/>
            <person name="Whisson S.C."/>
            <person name="Judelson H.S."/>
            <person name="Nusbaum C."/>
        </authorList>
    </citation>
    <scope>NUCLEOTIDE SEQUENCE [LARGE SCALE GENOMIC DNA]</scope>
    <source>
        <strain evidence="3">T30-4</strain>
    </source>
</reference>
<proteinExistence type="predicted"/>
<evidence type="ECO:0000313" key="3">
    <source>
        <dbReference type="Proteomes" id="UP000006643"/>
    </source>
</evidence>
<organism evidence="2 3">
    <name type="scientific">Phytophthora infestans (strain T30-4)</name>
    <name type="common">Potato late blight agent</name>
    <dbReference type="NCBI Taxonomy" id="403677"/>
    <lineage>
        <taxon>Eukaryota</taxon>
        <taxon>Sar</taxon>
        <taxon>Stramenopiles</taxon>
        <taxon>Oomycota</taxon>
        <taxon>Peronosporomycetes</taxon>
        <taxon>Peronosporales</taxon>
        <taxon>Peronosporaceae</taxon>
        <taxon>Phytophthora</taxon>
    </lineage>
</organism>
<dbReference type="GeneID" id="9479642"/>
<dbReference type="Proteomes" id="UP000006643">
    <property type="component" value="Unassembled WGS sequence"/>
</dbReference>